<evidence type="ECO:0000313" key="2">
    <source>
        <dbReference type="Proteomes" id="UP000239430"/>
    </source>
</evidence>
<reference evidence="1 2" key="1">
    <citation type="submission" date="2018-03" db="EMBL/GenBank/DDBJ databases">
        <title>Genome sequence of Moorella stamsii DSM 26217.</title>
        <authorList>
            <person name="Poehlein A."/>
            <person name="Daniel R."/>
        </authorList>
    </citation>
    <scope>NUCLEOTIDE SEQUENCE [LARGE SCALE GENOMIC DNA]</scope>
    <source>
        <strain evidence="2">DSM 26217</strain>
    </source>
</reference>
<protein>
    <submittedName>
        <fullName evidence="1">Uncharacterized protein</fullName>
    </submittedName>
</protein>
<sequence length="108" mass="12459">MNQHLEYIKTISPELAEHIKEGLKYPEIKNQIEGLAEALHEFKNAHPEEKQSKLKKVNDTLDIINRISETQKNLAPYVRSLYNLTKPFLIELAKSFVEKYTGLNLPGL</sequence>
<accession>A0A9X7P4X7</accession>
<dbReference type="Proteomes" id="UP000239430">
    <property type="component" value="Unassembled WGS sequence"/>
</dbReference>
<organism evidence="1 2">
    <name type="scientific">Neomoorella stamsii</name>
    <dbReference type="NCBI Taxonomy" id="1266720"/>
    <lineage>
        <taxon>Bacteria</taxon>
        <taxon>Bacillati</taxon>
        <taxon>Bacillota</taxon>
        <taxon>Clostridia</taxon>
        <taxon>Neomoorellales</taxon>
        <taxon>Neomoorellaceae</taxon>
        <taxon>Neomoorella</taxon>
    </lineage>
</organism>
<keyword evidence="2" id="KW-1185">Reference proteome</keyword>
<dbReference type="RefSeq" id="WP_054937039.1">
    <property type="nucleotide sequence ID" value="NZ_PVXL01000072.1"/>
</dbReference>
<comment type="caution">
    <text evidence="1">The sequence shown here is derived from an EMBL/GenBank/DDBJ whole genome shotgun (WGS) entry which is preliminary data.</text>
</comment>
<dbReference type="AlphaFoldDB" id="A0A9X7P4X7"/>
<name>A0A9X7P4X7_9FIRM</name>
<proteinExistence type="predicted"/>
<dbReference type="EMBL" id="PVXL01000072">
    <property type="protein sequence ID" value="PRR69571.1"/>
    <property type="molecule type" value="Genomic_DNA"/>
</dbReference>
<evidence type="ECO:0000313" key="1">
    <source>
        <dbReference type="EMBL" id="PRR69571.1"/>
    </source>
</evidence>
<gene>
    <name evidence="1" type="ORF">MOST_29930</name>
</gene>